<dbReference type="GO" id="GO:0005524">
    <property type="term" value="F:ATP binding"/>
    <property type="evidence" value="ECO:0007669"/>
    <property type="project" value="UniProtKB-KW"/>
</dbReference>
<dbReference type="GO" id="GO:0005829">
    <property type="term" value="C:cytosol"/>
    <property type="evidence" value="ECO:0007669"/>
    <property type="project" value="TreeGrafter"/>
</dbReference>
<sequence length="470" mass="50104">MDLGLHRVHALLQRLGLPQALFPVIHVAGTNGKGSTTAYLDVLLTHAAGLRAARFNSPHLMSTRDSVRIAGGEPIDEQTWTLARQRVQAADEAADAIRATPFELLTAQALVAFTMLPDSTRPQVLVIEVGVGGRLDATNVFPSENVLASVICPIARDHEQLLGSGLAAITREKAGIIKESGLCVVADQTPPQGGEPDPEIIASLKAECAAKKARTAYVSVPWGTMRVAPRVPVGASAKFGLALAPTSGVTGPAPPTIPLDLEYTQARVAGCATALQTLWSIAHDQPGPSTPAAAHVRSRIRAMFEQGTPSIQSALTHFRWEGRCEWVMLGDTPVLLDGAHNEASAQALRSYLDACGDAYNNTTWVMAISQGKAADAMFDALFTKGRHRVAFVPFSKVDGMPWVRPAVPEELAEQVLHNADWPVDEAKAFSTLAQALEWAKSGSAHVVVCGSLYLVSDFYRTVIDSCAPVH</sequence>
<dbReference type="Gene3D" id="3.90.190.20">
    <property type="entry name" value="Mur ligase, C-terminal domain"/>
    <property type="match status" value="1"/>
</dbReference>
<dbReference type="AlphaFoldDB" id="A0AAF0EX24"/>
<dbReference type="InterPro" id="IPR036565">
    <property type="entry name" value="Mur-like_cat_sf"/>
</dbReference>
<dbReference type="EC" id="6.3.2.12" evidence="7"/>
<dbReference type="PANTHER" id="PTHR11136">
    <property type="entry name" value="FOLYLPOLYGLUTAMATE SYNTHASE-RELATED"/>
    <property type="match status" value="1"/>
</dbReference>
<dbReference type="GO" id="GO:0008841">
    <property type="term" value="F:dihydrofolate synthase activity"/>
    <property type="evidence" value="ECO:0007669"/>
    <property type="project" value="UniProtKB-EC"/>
</dbReference>
<dbReference type="InterPro" id="IPR036615">
    <property type="entry name" value="Mur_ligase_C_dom_sf"/>
</dbReference>
<organism evidence="7 8">
    <name type="scientific">Malassezia cuniculi</name>
    <dbReference type="NCBI Taxonomy" id="948313"/>
    <lineage>
        <taxon>Eukaryota</taxon>
        <taxon>Fungi</taxon>
        <taxon>Dikarya</taxon>
        <taxon>Basidiomycota</taxon>
        <taxon>Ustilaginomycotina</taxon>
        <taxon>Malasseziomycetes</taxon>
        <taxon>Malasseziales</taxon>
        <taxon>Malasseziaceae</taxon>
        <taxon>Malassezia</taxon>
    </lineage>
</organism>
<comment type="similarity">
    <text evidence="1">Belongs to the folylpolyglutamate synthase family.</text>
</comment>
<dbReference type="InterPro" id="IPR018109">
    <property type="entry name" value="Folylpolyglutamate_synth_CS"/>
</dbReference>
<gene>
    <name evidence="7" type="primary">FOL3</name>
    <name evidence="7" type="ORF">MCUN1_002980</name>
</gene>
<dbReference type="Gene3D" id="3.40.1190.10">
    <property type="entry name" value="Mur-like, catalytic domain"/>
    <property type="match status" value="1"/>
</dbReference>
<evidence type="ECO:0000313" key="7">
    <source>
        <dbReference type="EMBL" id="WFD36109.1"/>
    </source>
</evidence>
<evidence type="ECO:0000256" key="2">
    <source>
        <dbReference type="ARBA" id="ARBA00022598"/>
    </source>
</evidence>
<keyword evidence="2 7" id="KW-0436">Ligase</keyword>
<keyword evidence="4" id="KW-0547">Nucleotide-binding</keyword>
<evidence type="ECO:0000313" key="8">
    <source>
        <dbReference type="Proteomes" id="UP001219933"/>
    </source>
</evidence>
<dbReference type="Proteomes" id="UP001219933">
    <property type="component" value="Chromosome 4"/>
</dbReference>
<dbReference type="PROSITE" id="PS01011">
    <property type="entry name" value="FOLYLPOLYGLU_SYNT_1"/>
    <property type="match status" value="1"/>
</dbReference>
<dbReference type="NCBIfam" id="TIGR01499">
    <property type="entry name" value="folC"/>
    <property type="match status" value="1"/>
</dbReference>
<evidence type="ECO:0000256" key="6">
    <source>
        <dbReference type="ARBA" id="ARBA00022842"/>
    </source>
</evidence>
<dbReference type="GO" id="GO:0046872">
    <property type="term" value="F:metal ion binding"/>
    <property type="evidence" value="ECO:0007669"/>
    <property type="project" value="UniProtKB-KW"/>
</dbReference>
<keyword evidence="5" id="KW-0067">ATP-binding</keyword>
<name>A0AAF0EX24_9BASI</name>
<dbReference type="SUPFAM" id="SSF53623">
    <property type="entry name" value="MurD-like peptide ligases, catalytic domain"/>
    <property type="match status" value="1"/>
</dbReference>
<accession>A0AAF0EX24</accession>
<dbReference type="PANTHER" id="PTHR11136:SF0">
    <property type="entry name" value="DIHYDROFOLATE SYNTHETASE-RELATED"/>
    <property type="match status" value="1"/>
</dbReference>
<evidence type="ECO:0000256" key="3">
    <source>
        <dbReference type="ARBA" id="ARBA00022723"/>
    </source>
</evidence>
<evidence type="ECO:0000256" key="5">
    <source>
        <dbReference type="ARBA" id="ARBA00022840"/>
    </source>
</evidence>
<evidence type="ECO:0000256" key="4">
    <source>
        <dbReference type="ARBA" id="ARBA00022741"/>
    </source>
</evidence>
<keyword evidence="8" id="KW-1185">Reference proteome</keyword>
<dbReference type="InterPro" id="IPR001645">
    <property type="entry name" value="Folylpolyglutamate_synth"/>
</dbReference>
<keyword evidence="6" id="KW-0460">Magnesium</keyword>
<dbReference type="SUPFAM" id="SSF53244">
    <property type="entry name" value="MurD-like peptide ligases, peptide-binding domain"/>
    <property type="match status" value="1"/>
</dbReference>
<proteinExistence type="inferred from homology"/>
<reference evidence="7" key="1">
    <citation type="submission" date="2023-03" db="EMBL/GenBank/DDBJ databases">
        <title>Mating type loci evolution in Malassezia.</title>
        <authorList>
            <person name="Coelho M.A."/>
        </authorList>
    </citation>
    <scope>NUCLEOTIDE SEQUENCE</scope>
    <source>
        <strain evidence="7">CBS 11721</strain>
    </source>
</reference>
<dbReference type="GO" id="GO:0005739">
    <property type="term" value="C:mitochondrion"/>
    <property type="evidence" value="ECO:0007669"/>
    <property type="project" value="TreeGrafter"/>
</dbReference>
<evidence type="ECO:0000256" key="1">
    <source>
        <dbReference type="ARBA" id="ARBA00008276"/>
    </source>
</evidence>
<dbReference type="EMBL" id="CP119880">
    <property type="protein sequence ID" value="WFD36109.1"/>
    <property type="molecule type" value="Genomic_DNA"/>
</dbReference>
<dbReference type="GO" id="GO:0004326">
    <property type="term" value="F:tetrahydrofolylpolyglutamate synthase activity"/>
    <property type="evidence" value="ECO:0007669"/>
    <property type="project" value="InterPro"/>
</dbReference>
<protein>
    <submittedName>
        <fullName evidence="7">Dihydrofolate synthase</fullName>
        <ecNumber evidence="7">6.3.2.12</ecNumber>
    </submittedName>
</protein>
<keyword evidence="3" id="KW-0479">Metal-binding</keyword>